<dbReference type="Proteomes" id="UP001595764">
    <property type="component" value="Unassembled WGS sequence"/>
</dbReference>
<evidence type="ECO:0000313" key="6">
    <source>
        <dbReference type="EMBL" id="MFC3510960.1"/>
    </source>
</evidence>
<evidence type="ECO:0000256" key="2">
    <source>
        <dbReference type="ARBA" id="ARBA00022603"/>
    </source>
</evidence>
<dbReference type="PROSITE" id="PS00092">
    <property type="entry name" value="N6_MTASE"/>
    <property type="match status" value="1"/>
</dbReference>
<dbReference type="GO" id="GO:0032259">
    <property type="term" value="P:methylation"/>
    <property type="evidence" value="ECO:0007669"/>
    <property type="project" value="UniProtKB-KW"/>
</dbReference>
<gene>
    <name evidence="6" type="ORF">ACFORO_12360</name>
</gene>
<feature type="domain" description="DNA methylase N-4/N-6" evidence="5">
    <location>
        <begin position="156"/>
        <end position="219"/>
    </location>
</feature>
<keyword evidence="7" id="KW-1185">Reference proteome</keyword>
<evidence type="ECO:0000259" key="5">
    <source>
        <dbReference type="Pfam" id="PF01555"/>
    </source>
</evidence>
<dbReference type="InterPro" id="IPR029063">
    <property type="entry name" value="SAM-dependent_MTases_sf"/>
</dbReference>
<dbReference type="EC" id="2.1.1.-" evidence="4"/>
<comment type="caution">
    <text evidence="6">The sequence shown here is derived from an EMBL/GenBank/DDBJ whole genome shotgun (WGS) entry which is preliminary data.</text>
</comment>
<dbReference type="Pfam" id="PF01555">
    <property type="entry name" value="N6_N4_Mtase"/>
    <property type="match status" value="1"/>
</dbReference>
<organism evidence="6 7">
    <name type="scientific">Amycolatopsis halotolerans</name>
    <dbReference type="NCBI Taxonomy" id="330083"/>
    <lineage>
        <taxon>Bacteria</taxon>
        <taxon>Bacillati</taxon>
        <taxon>Actinomycetota</taxon>
        <taxon>Actinomycetes</taxon>
        <taxon>Pseudonocardiales</taxon>
        <taxon>Pseudonocardiaceae</taxon>
        <taxon>Amycolatopsis</taxon>
    </lineage>
</organism>
<evidence type="ECO:0000256" key="3">
    <source>
        <dbReference type="ARBA" id="ARBA00022679"/>
    </source>
</evidence>
<comment type="similarity">
    <text evidence="1 4">Belongs to the N(4)/N(6)-methyltransferase family.</text>
</comment>
<dbReference type="Gene3D" id="3.40.50.150">
    <property type="entry name" value="Vaccinia Virus protein VP39"/>
    <property type="match status" value="1"/>
</dbReference>
<name>A0ABV7QCB0_9PSEU</name>
<evidence type="ECO:0000256" key="1">
    <source>
        <dbReference type="ARBA" id="ARBA00006594"/>
    </source>
</evidence>
<protein>
    <recommendedName>
        <fullName evidence="4">Methyltransferase</fullName>
        <ecNumber evidence="4">2.1.1.-</ecNumber>
    </recommendedName>
</protein>
<dbReference type="EMBL" id="JBHRWI010000016">
    <property type="protein sequence ID" value="MFC3510960.1"/>
    <property type="molecule type" value="Genomic_DNA"/>
</dbReference>
<keyword evidence="3" id="KW-0808">Transferase</keyword>
<dbReference type="InterPro" id="IPR002941">
    <property type="entry name" value="DNA_methylase_N4/N6"/>
</dbReference>
<reference evidence="7" key="1">
    <citation type="journal article" date="2019" name="Int. J. Syst. Evol. Microbiol.">
        <title>The Global Catalogue of Microorganisms (GCM) 10K type strain sequencing project: providing services to taxonomists for standard genome sequencing and annotation.</title>
        <authorList>
            <consortium name="The Broad Institute Genomics Platform"/>
            <consortium name="The Broad Institute Genome Sequencing Center for Infectious Disease"/>
            <person name="Wu L."/>
            <person name="Ma J."/>
        </authorList>
    </citation>
    <scope>NUCLEOTIDE SEQUENCE [LARGE SCALE GENOMIC DNA]</scope>
    <source>
        <strain evidence="7">CGMCC 4.7682</strain>
    </source>
</reference>
<dbReference type="InterPro" id="IPR001091">
    <property type="entry name" value="RM_Methyltransferase"/>
</dbReference>
<dbReference type="RefSeq" id="WP_377870008.1">
    <property type="nucleotide sequence ID" value="NZ_JBHMAY010000017.1"/>
</dbReference>
<dbReference type="GO" id="GO:0008168">
    <property type="term" value="F:methyltransferase activity"/>
    <property type="evidence" value="ECO:0007669"/>
    <property type="project" value="UniProtKB-KW"/>
</dbReference>
<accession>A0ABV7QCB0</accession>
<keyword evidence="2 6" id="KW-0489">Methyltransferase</keyword>
<sequence>MTDADTPRVCEPYYRDDHVTLYHGDCRDITEWLDADILVSDPPYGIGWKRGAKKGRWDTGSAGIANDDDTSCRDTALELWGDRPAAVFGSFYAPEVRGKKHVLVFRKPPDSGVVGSATGWRRDLEPIFLTGRWPRRAAHSSSLITTGLRAAGNPSSPAGRFQHPHAKPLDVMETLIRACPPGVIADPFSGSGSTLVAAKLQGRKAIGVELEERYCEIAARRLAQDALPFGGAA</sequence>
<evidence type="ECO:0000313" key="7">
    <source>
        <dbReference type="Proteomes" id="UP001595764"/>
    </source>
</evidence>
<dbReference type="SUPFAM" id="SSF53335">
    <property type="entry name" value="S-adenosyl-L-methionine-dependent methyltransferases"/>
    <property type="match status" value="1"/>
</dbReference>
<evidence type="ECO:0000256" key="4">
    <source>
        <dbReference type="RuleBase" id="RU362026"/>
    </source>
</evidence>
<proteinExistence type="inferred from homology"/>
<dbReference type="PRINTS" id="PR00508">
    <property type="entry name" value="S21N4MTFRASE"/>
</dbReference>
<dbReference type="InterPro" id="IPR002052">
    <property type="entry name" value="DNA_methylase_N6_adenine_CS"/>
</dbReference>